<dbReference type="PANTHER" id="PTHR11831">
    <property type="entry name" value="30S 40S RIBOSOMAL PROTEIN"/>
    <property type="match status" value="1"/>
</dbReference>
<dbReference type="NCBIfam" id="TIGR01017">
    <property type="entry name" value="rpsD_bact"/>
    <property type="match status" value="1"/>
</dbReference>
<keyword evidence="3 7" id="KW-0694">RNA-binding</keyword>
<dbReference type="Proteomes" id="UP000230729">
    <property type="component" value="Unassembled WGS sequence"/>
</dbReference>
<evidence type="ECO:0000256" key="5">
    <source>
        <dbReference type="ARBA" id="ARBA00023274"/>
    </source>
</evidence>
<evidence type="ECO:0000313" key="11">
    <source>
        <dbReference type="EMBL" id="PIP33645.1"/>
    </source>
</evidence>
<dbReference type="EMBL" id="PCSD01000075">
    <property type="protein sequence ID" value="PIP33645.1"/>
    <property type="molecule type" value="Genomic_DNA"/>
</dbReference>
<keyword evidence="4 7" id="KW-0689">Ribosomal protein</keyword>
<keyword evidence="5 7" id="KW-0687">Ribonucleoprotein</keyword>
<dbReference type="PANTHER" id="PTHR11831:SF4">
    <property type="entry name" value="SMALL RIBOSOMAL SUBUNIT PROTEIN US4M"/>
    <property type="match status" value="1"/>
</dbReference>
<gene>
    <name evidence="7" type="primary">rpsD</name>
    <name evidence="11" type="ORF">COX22_03160</name>
</gene>
<proteinExistence type="inferred from homology"/>
<reference evidence="11 12" key="1">
    <citation type="submission" date="2017-09" db="EMBL/GenBank/DDBJ databases">
        <title>Depth-based differentiation of microbial function through sediment-hosted aquifers and enrichment of novel symbionts in the deep terrestrial subsurface.</title>
        <authorList>
            <person name="Probst A.J."/>
            <person name="Ladd B."/>
            <person name="Jarett J.K."/>
            <person name="Geller-Mcgrath D.E."/>
            <person name="Sieber C.M."/>
            <person name="Emerson J.B."/>
            <person name="Anantharaman K."/>
            <person name="Thomas B.C."/>
            <person name="Malmstrom R."/>
            <person name="Stieglmeier M."/>
            <person name="Klingl A."/>
            <person name="Woyke T."/>
            <person name="Ryan C.M."/>
            <person name="Banfield J.F."/>
        </authorList>
    </citation>
    <scope>NUCLEOTIDE SEQUENCE [LARGE SCALE GENOMIC DNA]</scope>
    <source>
        <strain evidence="11">CG23_combo_of_CG06-09_8_20_14_all_49_15</strain>
    </source>
</reference>
<evidence type="ECO:0000256" key="7">
    <source>
        <dbReference type="HAMAP-Rule" id="MF_01306"/>
    </source>
</evidence>
<evidence type="ECO:0000256" key="4">
    <source>
        <dbReference type="ARBA" id="ARBA00022980"/>
    </source>
</evidence>
<comment type="similarity">
    <text evidence="1 7 8">Belongs to the universal ribosomal protein uS4 family.</text>
</comment>
<dbReference type="InterPro" id="IPR002942">
    <property type="entry name" value="S4_RNA-bd"/>
</dbReference>
<dbReference type="PROSITE" id="PS00632">
    <property type="entry name" value="RIBOSOMAL_S4"/>
    <property type="match status" value="1"/>
</dbReference>
<comment type="subunit">
    <text evidence="7">Part of the 30S ribosomal subunit. Contacts protein S5. The interaction surface between S4 and S5 is involved in control of translational fidelity.</text>
</comment>
<dbReference type="CDD" id="cd00165">
    <property type="entry name" value="S4"/>
    <property type="match status" value="1"/>
</dbReference>
<dbReference type="GO" id="GO:0006412">
    <property type="term" value="P:translation"/>
    <property type="evidence" value="ECO:0007669"/>
    <property type="project" value="UniProtKB-UniRule"/>
</dbReference>
<comment type="function">
    <text evidence="7">With S5 and S12 plays an important role in translational accuracy.</text>
</comment>
<evidence type="ECO:0000259" key="9">
    <source>
        <dbReference type="SMART" id="SM00363"/>
    </source>
</evidence>
<organism evidence="11 12">
    <name type="scientific">Candidatus Falkowbacteria bacterium CG23_combo_of_CG06-09_8_20_14_all_49_15</name>
    <dbReference type="NCBI Taxonomy" id="1974572"/>
    <lineage>
        <taxon>Bacteria</taxon>
        <taxon>Candidatus Falkowiibacteriota</taxon>
    </lineage>
</organism>
<dbReference type="Pfam" id="PF01479">
    <property type="entry name" value="S4"/>
    <property type="match status" value="1"/>
</dbReference>
<dbReference type="InterPro" id="IPR005709">
    <property type="entry name" value="Ribosomal_uS4_bac-type"/>
</dbReference>
<dbReference type="NCBIfam" id="NF003717">
    <property type="entry name" value="PRK05327.1"/>
    <property type="match status" value="1"/>
</dbReference>
<dbReference type="GO" id="GO:0019843">
    <property type="term" value="F:rRNA binding"/>
    <property type="evidence" value="ECO:0007669"/>
    <property type="project" value="UniProtKB-UniRule"/>
</dbReference>
<dbReference type="AlphaFoldDB" id="A0A2G9ZKE2"/>
<evidence type="ECO:0000256" key="8">
    <source>
        <dbReference type="RuleBase" id="RU003699"/>
    </source>
</evidence>
<dbReference type="InterPro" id="IPR022801">
    <property type="entry name" value="Ribosomal_uS4"/>
</dbReference>
<accession>A0A2G9ZKE2</accession>
<name>A0A2G9ZKE2_9BACT</name>
<dbReference type="InterPro" id="IPR001912">
    <property type="entry name" value="Ribosomal_uS4_N"/>
</dbReference>
<feature type="domain" description="Small ribosomal subunit protein uS4 N-terminal" evidence="10">
    <location>
        <begin position="3"/>
        <end position="98"/>
    </location>
</feature>
<dbReference type="PROSITE" id="PS50889">
    <property type="entry name" value="S4"/>
    <property type="match status" value="1"/>
</dbReference>
<dbReference type="Gene3D" id="3.10.290.10">
    <property type="entry name" value="RNA-binding S4 domain"/>
    <property type="match status" value="1"/>
</dbReference>
<dbReference type="FunFam" id="3.10.290.10:FF:000001">
    <property type="entry name" value="30S ribosomal protein S4"/>
    <property type="match status" value="1"/>
</dbReference>
<evidence type="ECO:0000256" key="1">
    <source>
        <dbReference type="ARBA" id="ARBA00007465"/>
    </source>
</evidence>
<dbReference type="GO" id="GO:0015935">
    <property type="term" value="C:small ribosomal subunit"/>
    <property type="evidence" value="ECO:0007669"/>
    <property type="project" value="InterPro"/>
</dbReference>
<dbReference type="GO" id="GO:0003735">
    <property type="term" value="F:structural constituent of ribosome"/>
    <property type="evidence" value="ECO:0007669"/>
    <property type="project" value="InterPro"/>
</dbReference>
<comment type="function">
    <text evidence="7">One of the primary rRNA binding proteins, it binds directly to 16S rRNA where it nucleates assembly of the body of the 30S subunit.</text>
</comment>
<comment type="caution">
    <text evidence="11">The sequence shown here is derived from an EMBL/GenBank/DDBJ whole genome shotgun (WGS) entry which is preliminary data.</text>
</comment>
<sequence length="210" mass="24208">MARDLNPKCKQCRRIGEKLFLKGDRCQTGKCALVKKNYPPGLHGQKGRKKPSDYGAQLNEKQKTKKMYRILENDIRLVLKRAQNKKGNSSENLLKLLEMRLDNAVFRLGLASSRDQARQIVNHGLVLVNGKKAGIPSYRLKDGDLIVLKDRLKRGKYFQAQKEKMKKNILPSWLYLDLEKTEGKVLHEPKTEDLEKIGVNAQMIVEYYSR</sequence>
<dbReference type="SMART" id="SM00363">
    <property type="entry name" value="S4"/>
    <property type="match status" value="1"/>
</dbReference>
<evidence type="ECO:0000259" key="10">
    <source>
        <dbReference type="SMART" id="SM01390"/>
    </source>
</evidence>
<evidence type="ECO:0000256" key="3">
    <source>
        <dbReference type="ARBA" id="ARBA00022884"/>
    </source>
</evidence>
<evidence type="ECO:0000313" key="12">
    <source>
        <dbReference type="Proteomes" id="UP000230729"/>
    </source>
</evidence>
<dbReference type="GO" id="GO:0042274">
    <property type="term" value="P:ribosomal small subunit biogenesis"/>
    <property type="evidence" value="ECO:0007669"/>
    <property type="project" value="TreeGrafter"/>
</dbReference>
<dbReference type="Gene3D" id="1.10.1050.10">
    <property type="entry name" value="Ribosomal Protein S4 Delta 41, Chain A, domain 1"/>
    <property type="match status" value="1"/>
</dbReference>
<keyword evidence="2 7" id="KW-0699">rRNA-binding</keyword>
<dbReference type="InterPro" id="IPR036986">
    <property type="entry name" value="S4_RNA-bd_sf"/>
</dbReference>
<dbReference type="SMART" id="SM01390">
    <property type="entry name" value="Ribosomal_S4"/>
    <property type="match status" value="1"/>
</dbReference>
<feature type="domain" description="RNA-binding S4" evidence="9">
    <location>
        <begin position="99"/>
        <end position="160"/>
    </location>
</feature>
<dbReference type="SUPFAM" id="SSF55174">
    <property type="entry name" value="Alpha-L RNA-binding motif"/>
    <property type="match status" value="1"/>
</dbReference>
<protein>
    <recommendedName>
        <fullName evidence="6 7">Small ribosomal subunit protein uS4</fullName>
    </recommendedName>
</protein>
<dbReference type="Pfam" id="PF00163">
    <property type="entry name" value="Ribosomal_S4"/>
    <property type="match status" value="1"/>
</dbReference>
<evidence type="ECO:0000256" key="2">
    <source>
        <dbReference type="ARBA" id="ARBA00022730"/>
    </source>
</evidence>
<dbReference type="InterPro" id="IPR018079">
    <property type="entry name" value="Ribosomal_uS4_CS"/>
</dbReference>
<evidence type="ECO:0000256" key="6">
    <source>
        <dbReference type="ARBA" id="ARBA00035254"/>
    </source>
</evidence>
<dbReference type="HAMAP" id="MF_01306_B">
    <property type="entry name" value="Ribosomal_uS4_B"/>
    <property type="match status" value="1"/>
</dbReference>